<keyword evidence="2" id="KW-1185">Reference proteome</keyword>
<evidence type="ECO:0000313" key="1">
    <source>
        <dbReference type="EMBL" id="AMK11323.1"/>
    </source>
</evidence>
<name>A0ABM5YV63_9BACT</name>
<sequence>MERAVRDRGLRVLAFEDPAMFADHERVVEMCTDMRVRDLNVLWSARLDTVPTDGLLKAMRLAGCRRVAMTLGPDEAVEGLFWARRYGYDIRIRNVDGTPYTAERVTYSVSEREAVALRLPGLHAAQFDLAVAYYRAGRYADVMLPLGKAMTLRFPLNELCLNLLACLSAAKHYPDQAAGLLDQAGYGCPHPVVFRNRELLRAWLASGGDLKGVRLRLEPEESAFVE</sequence>
<proteinExistence type="predicted"/>
<accession>A0ABM5YV63</accession>
<organism evidence="1 2">
    <name type="scientific">Pseudodesulfovibrio indicus</name>
    <dbReference type="NCBI Taxonomy" id="1716143"/>
    <lineage>
        <taxon>Bacteria</taxon>
        <taxon>Pseudomonadati</taxon>
        <taxon>Thermodesulfobacteriota</taxon>
        <taxon>Desulfovibrionia</taxon>
        <taxon>Desulfovibrionales</taxon>
        <taxon>Desulfovibrionaceae</taxon>
    </lineage>
</organism>
<reference evidence="1 2" key="1">
    <citation type="journal article" date="2016" name="Front. Microbiol.">
        <title>Genome Sequence of the Piezophilic, Mesophilic Sulfate-Reducing Bacterium Desulfovibrio indicus J2T.</title>
        <authorList>
            <person name="Cao J."/>
            <person name="Maignien L."/>
            <person name="Shao Z."/>
            <person name="Alain K."/>
            <person name="Jebbar M."/>
        </authorList>
    </citation>
    <scope>NUCLEOTIDE SEQUENCE [LARGE SCALE GENOMIC DNA]</scope>
    <source>
        <strain evidence="1 2">J2</strain>
    </source>
</reference>
<dbReference type="EMBL" id="CP014206">
    <property type="protein sequence ID" value="AMK11323.1"/>
    <property type="molecule type" value="Genomic_DNA"/>
</dbReference>
<protein>
    <submittedName>
        <fullName evidence="1">Uncharacterized protein</fullName>
    </submittedName>
</protein>
<dbReference type="Proteomes" id="UP000055611">
    <property type="component" value="Chromosome"/>
</dbReference>
<gene>
    <name evidence="1" type="ORF">AWY79_09450</name>
</gene>
<evidence type="ECO:0000313" key="2">
    <source>
        <dbReference type="Proteomes" id="UP000055611"/>
    </source>
</evidence>